<feature type="region of interest" description="Disordered" evidence="3">
    <location>
        <begin position="131"/>
        <end position="208"/>
    </location>
</feature>
<dbReference type="GO" id="GO:0016491">
    <property type="term" value="F:oxidoreductase activity"/>
    <property type="evidence" value="ECO:0007669"/>
    <property type="project" value="InterPro"/>
</dbReference>
<dbReference type="InterPro" id="IPR056179">
    <property type="entry name" value="DHQS_C"/>
</dbReference>
<reference evidence="5 6" key="1">
    <citation type="journal article" date="2021" name="Sci. Rep.">
        <title>Genome sequencing of the multicellular alga Astrephomene provides insights into convergent evolution of germ-soma differentiation.</title>
        <authorList>
            <person name="Yamashita S."/>
            <person name="Yamamoto K."/>
            <person name="Matsuzaki R."/>
            <person name="Suzuki S."/>
            <person name="Yamaguchi H."/>
            <person name="Hirooka S."/>
            <person name="Minakuchi Y."/>
            <person name="Miyagishima S."/>
            <person name="Kawachi M."/>
            <person name="Toyoda A."/>
            <person name="Nozaki H."/>
        </authorList>
    </citation>
    <scope>NUCLEOTIDE SEQUENCE [LARGE SCALE GENOMIC DNA]</scope>
    <source>
        <strain evidence="5 6">NIES-4017</strain>
    </source>
</reference>
<feature type="compositionally biased region" description="Polar residues" evidence="3">
    <location>
        <begin position="186"/>
        <end position="196"/>
    </location>
</feature>
<evidence type="ECO:0000313" key="6">
    <source>
        <dbReference type="Proteomes" id="UP001054857"/>
    </source>
</evidence>
<evidence type="ECO:0000313" key="5">
    <source>
        <dbReference type="EMBL" id="GFR45529.1"/>
    </source>
</evidence>
<gene>
    <name evidence="5" type="ORF">Agub_g6922</name>
</gene>
<evidence type="ECO:0000259" key="4">
    <source>
        <dbReference type="Pfam" id="PF26558"/>
    </source>
</evidence>
<feature type="region of interest" description="Disordered" evidence="3">
    <location>
        <begin position="59"/>
        <end position="84"/>
    </location>
</feature>
<evidence type="ECO:0000256" key="1">
    <source>
        <dbReference type="ARBA" id="ARBA00022605"/>
    </source>
</evidence>
<evidence type="ECO:0000256" key="3">
    <source>
        <dbReference type="SAM" id="MobiDB-lite"/>
    </source>
</evidence>
<dbReference type="Proteomes" id="UP001054857">
    <property type="component" value="Unassembled WGS sequence"/>
</dbReference>
<name>A0AAD3HLA8_9CHLO</name>
<feature type="compositionally biased region" description="Low complexity" evidence="3">
    <location>
        <begin position="149"/>
        <end position="170"/>
    </location>
</feature>
<sequence>PLQPHQKEQQQQQQQQQHPSPGLAPCGPQHWYLVMDARDWKVIPAENLVALTLEYQLTRQHPRQPPQRSHQRSHQPPPPPPPLRLLATAGNAAEARLMLGALQGGTAGVLLRSEEAEEVLSLASYVRERAAQEAAATPPQPRAPPSPPSSSSSTSPTSSAAPLAIPAATQPQPPPPAPPPAPDVLPTTSAVPNTVPGTALQPPPSSNLSYTTPAAPAAAAPVLLPYEAAVVTRVEALGMGERVCVDLAEMMQPGEGLLVGSFARCLALVQCEAEQSAYIASRPFRVNAGPVHSYVAVAAGRTRYLAELASGCEV</sequence>
<keyword evidence="6" id="KW-1185">Reference proteome</keyword>
<dbReference type="InterPro" id="IPR002812">
    <property type="entry name" value="DHQS"/>
</dbReference>
<dbReference type="GO" id="GO:0003856">
    <property type="term" value="F:3-dehydroquinate synthase activity"/>
    <property type="evidence" value="ECO:0007669"/>
    <property type="project" value="InterPro"/>
</dbReference>
<dbReference type="PANTHER" id="PTHR33563:SF1">
    <property type="entry name" value="3-DEHYDROQUINATE SYNTHASE"/>
    <property type="match status" value="1"/>
</dbReference>
<keyword evidence="1" id="KW-0028">Amino-acid biosynthesis</keyword>
<proteinExistence type="predicted"/>
<feature type="compositionally biased region" description="Pro residues" evidence="3">
    <location>
        <begin position="171"/>
        <end position="183"/>
    </location>
</feature>
<dbReference type="GO" id="GO:0009073">
    <property type="term" value="P:aromatic amino acid family biosynthetic process"/>
    <property type="evidence" value="ECO:0007669"/>
    <property type="project" value="UniProtKB-KW"/>
</dbReference>
<comment type="caution">
    <text evidence="5">The sequence shown here is derived from an EMBL/GenBank/DDBJ whole genome shotgun (WGS) entry which is preliminary data.</text>
</comment>
<dbReference type="Pfam" id="PF26558">
    <property type="entry name" value="DHQS_2nd"/>
    <property type="match status" value="1"/>
</dbReference>
<keyword evidence="2" id="KW-0057">Aromatic amino acid biosynthesis</keyword>
<dbReference type="PANTHER" id="PTHR33563">
    <property type="match status" value="1"/>
</dbReference>
<feature type="domain" description="3-dehydroquinate synthase C-terminal" evidence="4">
    <location>
        <begin position="229"/>
        <end position="314"/>
    </location>
</feature>
<protein>
    <recommendedName>
        <fullName evidence="4">3-dehydroquinate synthase C-terminal domain-containing protein</fullName>
    </recommendedName>
</protein>
<organism evidence="5 6">
    <name type="scientific">Astrephomene gubernaculifera</name>
    <dbReference type="NCBI Taxonomy" id="47775"/>
    <lineage>
        <taxon>Eukaryota</taxon>
        <taxon>Viridiplantae</taxon>
        <taxon>Chlorophyta</taxon>
        <taxon>core chlorophytes</taxon>
        <taxon>Chlorophyceae</taxon>
        <taxon>CS clade</taxon>
        <taxon>Chlamydomonadales</taxon>
        <taxon>Astrephomenaceae</taxon>
        <taxon>Astrephomene</taxon>
    </lineage>
</organism>
<dbReference type="EMBL" id="BMAR01000010">
    <property type="protein sequence ID" value="GFR45529.1"/>
    <property type="molecule type" value="Genomic_DNA"/>
</dbReference>
<feature type="non-terminal residue" evidence="5">
    <location>
        <position position="1"/>
    </location>
</feature>
<feature type="region of interest" description="Disordered" evidence="3">
    <location>
        <begin position="1"/>
        <end position="28"/>
    </location>
</feature>
<feature type="compositionally biased region" description="Pro residues" evidence="3">
    <location>
        <begin position="138"/>
        <end position="148"/>
    </location>
</feature>
<accession>A0AAD3HLA8</accession>
<dbReference type="AlphaFoldDB" id="A0AAD3HLA8"/>
<evidence type="ECO:0000256" key="2">
    <source>
        <dbReference type="ARBA" id="ARBA00023141"/>
    </source>
</evidence>
<feature type="non-terminal residue" evidence="5">
    <location>
        <position position="314"/>
    </location>
</feature>
<dbReference type="GO" id="GO:0008652">
    <property type="term" value="P:amino acid biosynthetic process"/>
    <property type="evidence" value="ECO:0007669"/>
    <property type="project" value="UniProtKB-KW"/>
</dbReference>